<keyword evidence="2 3" id="KW-1133">Transmembrane helix</keyword>
<organism evidence="4 5">
    <name type="scientific">Waltera intestinalis</name>
    <dbReference type="NCBI Taxonomy" id="2606635"/>
    <lineage>
        <taxon>Bacteria</taxon>
        <taxon>Bacillati</taxon>
        <taxon>Bacillota</taxon>
        <taxon>Clostridia</taxon>
        <taxon>Lachnospirales</taxon>
        <taxon>Lachnospiraceae</taxon>
        <taxon>Waltera</taxon>
    </lineage>
</organism>
<name>A0A6L5YKI9_9FIRM</name>
<comment type="caution">
    <text evidence="4">The sequence shown here is derived from an EMBL/GenBank/DDBJ whole genome shotgun (WGS) entry which is preliminary data.</text>
</comment>
<keyword evidence="3" id="KW-0472">Membrane</keyword>
<evidence type="ECO:0000313" key="5">
    <source>
        <dbReference type="Proteomes" id="UP000476055"/>
    </source>
</evidence>
<dbReference type="PANTHER" id="PTHR37815:SF3">
    <property type="entry name" value="UPF0397 PROTEIN SPR0429"/>
    <property type="match status" value="1"/>
</dbReference>
<dbReference type="EMBL" id="VUMU01000011">
    <property type="protein sequence ID" value="MST58498.1"/>
    <property type="molecule type" value="Genomic_DNA"/>
</dbReference>
<gene>
    <name evidence="4" type="ORF">FYJ59_09675</name>
</gene>
<feature type="transmembrane region" description="Helical" evidence="3">
    <location>
        <begin position="133"/>
        <end position="152"/>
    </location>
</feature>
<dbReference type="InterPro" id="IPR009825">
    <property type="entry name" value="ECF_substrate-spec-like"/>
</dbReference>
<feature type="transmembrane region" description="Helical" evidence="3">
    <location>
        <begin position="209"/>
        <end position="229"/>
    </location>
</feature>
<evidence type="ECO:0000256" key="3">
    <source>
        <dbReference type="SAM" id="Phobius"/>
    </source>
</evidence>
<dbReference type="AlphaFoldDB" id="A0A6L5YKI9"/>
<reference evidence="4 5" key="1">
    <citation type="submission" date="2019-08" db="EMBL/GenBank/DDBJ databases">
        <title>In-depth cultivation of the pig gut microbiome towards novel bacterial diversity and tailored functional studies.</title>
        <authorList>
            <person name="Wylensek D."/>
            <person name="Hitch T.C.A."/>
            <person name="Clavel T."/>
        </authorList>
    </citation>
    <scope>NUCLEOTIDE SEQUENCE [LARGE SCALE GENOMIC DNA]</scope>
    <source>
        <strain evidence="4 5">WCA3-601-WT-6H</strain>
    </source>
</reference>
<dbReference type="GO" id="GO:0016020">
    <property type="term" value="C:membrane"/>
    <property type="evidence" value="ECO:0007669"/>
    <property type="project" value="InterPro"/>
</dbReference>
<feature type="transmembrane region" description="Helical" evidence="3">
    <location>
        <begin position="6"/>
        <end position="26"/>
    </location>
</feature>
<feature type="transmembrane region" description="Helical" evidence="3">
    <location>
        <begin position="241"/>
        <end position="264"/>
    </location>
</feature>
<dbReference type="Pfam" id="PF07155">
    <property type="entry name" value="ECF-ribofla_trS"/>
    <property type="match status" value="1"/>
</dbReference>
<dbReference type="PANTHER" id="PTHR37815">
    <property type="entry name" value="UPF0397 PROTEIN BC_2624-RELATED"/>
    <property type="match status" value="1"/>
</dbReference>
<feature type="transmembrane region" description="Helical" evidence="3">
    <location>
        <begin position="284"/>
        <end position="305"/>
    </location>
</feature>
<proteinExistence type="predicted"/>
<dbReference type="Proteomes" id="UP000476055">
    <property type="component" value="Unassembled WGS sequence"/>
</dbReference>
<dbReference type="Gene3D" id="1.10.1760.20">
    <property type="match status" value="1"/>
</dbReference>
<sequence length="318" mass="33783">MEKKKSYGVLIVGAILLILGIVLAVITHNNSYQESVAYGSQLSDVKAQLEEVEASIEAVTGGTADGDLDVLNAQKDELSAQKSTLSDQKLSAERPYSYSLVLVFFAILLTVKGLYNAIAGVPSTEKKVDVTKLAQAGLLAALCYIGFAFLKFDIPVPGSLEKTAVHFGNVFCVLAALLLGGYWGGLAGAVGMTIADLTTAYITSAPKTFLLKLCIGMIVGLVAHKIFHLSAEHPKKYVARVAFLASVCGMAFNIVADPLVGYFYKTYLLGVPQDISKALAKIATGVTAFNAVWAVVLATVLYLALRPALKKAGLFHEM</sequence>
<feature type="transmembrane region" description="Helical" evidence="3">
    <location>
        <begin position="164"/>
        <end position="189"/>
    </location>
</feature>
<keyword evidence="5" id="KW-1185">Reference proteome</keyword>
<dbReference type="RefSeq" id="WP_154496647.1">
    <property type="nucleotide sequence ID" value="NZ_VUMU01000011.1"/>
</dbReference>
<evidence type="ECO:0000256" key="2">
    <source>
        <dbReference type="ARBA" id="ARBA00022989"/>
    </source>
</evidence>
<keyword evidence="1 3" id="KW-0812">Transmembrane</keyword>
<evidence type="ECO:0000256" key="1">
    <source>
        <dbReference type="ARBA" id="ARBA00022692"/>
    </source>
</evidence>
<evidence type="ECO:0000313" key="4">
    <source>
        <dbReference type="EMBL" id="MST58498.1"/>
    </source>
</evidence>
<feature type="transmembrane region" description="Helical" evidence="3">
    <location>
        <begin position="98"/>
        <end position="121"/>
    </location>
</feature>
<accession>A0A6L5YKI9</accession>
<protein>
    <submittedName>
        <fullName evidence="4">ECF transporter S component</fullName>
    </submittedName>
</protein>